<organism evidence="22 23">
    <name type="scientific">Devosia chinhatensis</name>
    <dbReference type="NCBI Taxonomy" id="429727"/>
    <lineage>
        <taxon>Bacteria</taxon>
        <taxon>Pseudomonadati</taxon>
        <taxon>Pseudomonadota</taxon>
        <taxon>Alphaproteobacteria</taxon>
        <taxon>Hyphomicrobiales</taxon>
        <taxon>Devosiaceae</taxon>
        <taxon>Devosia</taxon>
    </lineage>
</organism>
<keyword evidence="12 17" id="KW-0456">Lyase</keyword>
<dbReference type="GO" id="GO:0110051">
    <property type="term" value="P:metabolite repair"/>
    <property type="evidence" value="ECO:0007669"/>
    <property type="project" value="TreeGrafter"/>
</dbReference>
<evidence type="ECO:0000259" key="20">
    <source>
        <dbReference type="PROSITE" id="PS51383"/>
    </source>
</evidence>
<evidence type="ECO:0000256" key="18">
    <source>
        <dbReference type="HAMAP-Rule" id="MF_01966"/>
    </source>
</evidence>
<evidence type="ECO:0000256" key="5">
    <source>
        <dbReference type="ARBA" id="ARBA00022723"/>
    </source>
</evidence>
<feature type="domain" description="YjeF N-terminal" evidence="21">
    <location>
        <begin position="16"/>
        <end position="213"/>
    </location>
</feature>
<comment type="subunit">
    <text evidence="17">Homotetramer.</text>
</comment>
<comment type="cofactor">
    <cofactor evidence="17">
        <name>Mg(2+)</name>
        <dbReference type="ChEBI" id="CHEBI:18420"/>
    </cofactor>
</comment>
<reference evidence="22 23" key="1">
    <citation type="submission" date="2015-03" db="EMBL/GenBank/DDBJ databases">
        <authorList>
            <person name="Hassan Y."/>
            <person name="Lepp D."/>
            <person name="Li X.-Z."/>
            <person name="Zhou T."/>
        </authorList>
    </citation>
    <scope>NUCLEOTIDE SEQUENCE [LARGE SCALE GENOMIC DNA]</scope>
    <source>
        <strain evidence="22 23">IPL18</strain>
    </source>
</reference>
<evidence type="ECO:0000313" key="22">
    <source>
        <dbReference type="EMBL" id="KKB10339.1"/>
    </source>
</evidence>
<comment type="function">
    <text evidence="18">Catalyzes the epimerization of the S- and R-forms of NAD(P)HX, a damaged form of NAD(P)H that is a result of enzymatic or heat-dependent hydration. This is a prerequisite for the S-specific NAD(P)H-hydrate dehydratase to allow the repair of both epimers of NAD(P)HX.</text>
</comment>
<dbReference type="OrthoDB" id="9806925at2"/>
<dbReference type="RefSeq" id="WP_046105124.1">
    <property type="nucleotide sequence ID" value="NZ_JZEY01000054.1"/>
</dbReference>
<feature type="binding site" evidence="17">
    <location>
        <position position="436"/>
    </location>
    <ligand>
        <name>(6S)-NADPHX</name>
        <dbReference type="ChEBI" id="CHEBI:64076"/>
    </ligand>
</feature>
<evidence type="ECO:0000256" key="16">
    <source>
        <dbReference type="ARBA" id="ARBA00049209"/>
    </source>
</evidence>
<feature type="binding site" evidence="18">
    <location>
        <begin position="62"/>
        <end position="66"/>
    </location>
    <ligand>
        <name>(6S)-NADPHX</name>
        <dbReference type="ChEBI" id="CHEBI:64076"/>
    </ligand>
</feature>
<evidence type="ECO:0000256" key="11">
    <source>
        <dbReference type="ARBA" id="ARBA00023235"/>
    </source>
</evidence>
<dbReference type="PANTHER" id="PTHR12592">
    <property type="entry name" value="ATP-DEPENDENT (S)-NAD(P)H-HYDRATE DEHYDRATASE FAMILY MEMBER"/>
    <property type="match status" value="1"/>
</dbReference>
<evidence type="ECO:0000256" key="10">
    <source>
        <dbReference type="ARBA" id="ARBA00023027"/>
    </source>
</evidence>
<comment type="catalytic activity">
    <reaction evidence="16 17 19">
        <text>(6S)-NADPHX + ADP = AMP + phosphate + NADPH + H(+)</text>
        <dbReference type="Rhea" id="RHEA:32235"/>
        <dbReference type="ChEBI" id="CHEBI:15378"/>
        <dbReference type="ChEBI" id="CHEBI:43474"/>
        <dbReference type="ChEBI" id="CHEBI:57783"/>
        <dbReference type="ChEBI" id="CHEBI:64076"/>
        <dbReference type="ChEBI" id="CHEBI:456215"/>
        <dbReference type="ChEBI" id="CHEBI:456216"/>
        <dbReference type="EC" id="4.2.1.136"/>
    </reaction>
</comment>
<evidence type="ECO:0000256" key="15">
    <source>
        <dbReference type="ARBA" id="ARBA00048238"/>
    </source>
</evidence>
<dbReference type="InterPro" id="IPR029056">
    <property type="entry name" value="Ribokinase-like"/>
</dbReference>
<comment type="catalytic activity">
    <reaction evidence="1 18 19">
        <text>(6R)-NADHX = (6S)-NADHX</text>
        <dbReference type="Rhea" id="RHEA:32215"/>
        <dbReference type="ChEBI" id="CHEBI:64074"/>
        <dbReference type="ChEBI" id="CHEBI:64075"/>
        <dbReference type="EC" id="5.1.99.6"/>
    </reaction>
</comment>
<dbReference type="GO" id="GO:0046872">
    <property type="term" value="F:metal ion binding"/>
    <property type="evidence" value="ECO:0007669"/>
    <property type="project" value="UniProtKB-UniRule"/>
</dbReference>
<evidence type="ECO:0000256" key="19">
    <source>
        <dbReference type="PIRNR" id="PIRNR017184"/>
    </source>
</evidence>
<feature type="binding site" evidence="18">
    <location>
        <position position="123"/>
    </location>
    <ligand>
        <name>K(+)</name>
        <dbReference type="ChEBI" id="CHEBI:29103"/>
    </ligand>
</feature>
<comment type="caution">
    <text evidence="22">The sequence shown here is derived from an EMBL/GenBank/DDBJ whole genome shotgun (WGS) entry which is preliminary data.</text>
</comment>
<keyword evidence="10 17" id="KW-0520">NAD</keyword>
<dbReference type="PATRIC" id="fig|429727.3.peg.1457"/>
<keyword evidence="11 18" id="KW-0413">Isomerase</keyword>
<dbReference type="NCBIfam" id="TIGR00197">
    <property type="entry name" value="yjeF_nterm"/>
    <property type="match status" value="1"/>
</dbReference>
<keyword evidence="6 17" id="KW-0547">Nucleotide-binding</keyword>
<evidence type="ECO:0000256" key="12">
    <source>
        <dbReference type="ARBA" id="ARBA00023239"/>
    </source>
</evidence>
<dbReference type="EC" id="4.2.1.136" evidence="19"/>
<dbReference type="SUPFAM" id="SSF64153">
    <property type="entry name" value="YjeF N-terminal domain-like"/>
    <property type="match status" value="1"/>
</dbReference>
<dbReference type="Pfam" id="PF01256">
    <property type="entry name" value="Carb_kinase"/>
    <property type="match status" value="1"/>
</dbReference>
<dbReference type="Proteomes" id="UP000033649">
    <property type="component" value="Unassembled WGS sequence"/>
</dbReference>
<sequence length="493" mass="51071">MAIRVSAEALLTPDEMGQADRLAAAGGQTLLDLMERAGQAVAADIRDHFLPQPVLVLCGPGNNGGDGYVVARLLENEGWPVTLAQFGDRSRLQDDAAVMARKWTGNVAALETLDVTGFGLVVDALLGAGLNRDVNGALADVIERINALDVDVVSIDVPSGIDGASGAVRGVAIKARRTVTFFRRKPGHLLLPGRAHCGATVCSDIGIPAEVLETICPRCWHNGPALWRLPGLLEDGHKFTRGHVVVCSGGALQTGATRLSARAAFRAGAGLVTLTGPRDAMMVHATHVTSIMLQAIEDLAALSQFLADDRINAVLIGPAAGRGKETRDKVGAILKGSAAVVLDADALTSFEADGDTLFAMISARTAPVVLTPHEGEFERLFGTMEGSKLQRARAAASRSGAIVILKGSDTVIAAPDGRAAINDNAPPWLGTAGSGDVLAGIACGLLAQGMNGFEAAAAAVWLHADAARRFGGPGMISDDLPDLIPQSLKEVLS</sequence>
<dbReference type="InterPro" id="IPR004443">
    <property type="entry name" value="YjeF_N_dom"/>
</dbReference>
<dbReference type="GO" id="GO:0052855">
    <property type="term" value="F:ADP-dependent NAD(P)H-hydrate dehydratase activity"/>
    <property type="evidence" value="ECO:0007669"/>
    <property type="project" value="UniProtKB-UniRule"/>
</dbReference>
<dbReference type="PANTHER" id="PTHR12592:SF0">
    <property type="entry name" value="ATP-DEPENDENT (S)-NAD(P)H-HYDRATE DEHYDRATASE"/>
    <property type="match status" value="1"/>
</dbReference>
<comment type="similarity">
    <text evidence="3 19">In the N-terminal section; belongs to the NnrE/AIBP family.</text>
</comment>
<dbReference type="HAMAP" id="MF_01965">
    <property type="entry name" value="NADHX_dehydratase"/>
    <property type="match status" value="1"/>
</dbReference>
<feature type="binding site" evidence="17">
    <location>
        <position position="435"/>
    </location>
    <ligand>
        <name>AMP</name>
        <dbReference type="ChEBI" id="CHEBI:456215"/>
    </ligand>
</feature>
<comment type="catalytic activity">
    <reaction evidence="15 17 19">
        <text>(6S)-NADHX + ADP = AMP + phosphate + NADH + H(+)</text>
        <dbReference type="Rhea" id="RHEA:32223"/>
        <dbReference type="ChEBI" id="CHEBI:15378"/>
        <dbReference type="ChEBI" id="CHEBI:43474"/>
        <dbReference type="ChEBI" id="CHEBI:57945"/>
        <dbReference type="ChEBI" id="CHEBI:64074"/>
        <dbReference type="ChEBI" id="CHEBI:456215"/>
        <dbReference type="ChEBI" id="CHEBI:456216"/>
        <dbReference type="EC" id="4.2.1.136"/>
    </reaction>
</comment>
<evidence type="ECO:0000256" key="3">
    <source>
        <dbReference type="ARBA" id="ARBA00006001"/>
    </source>
</evidence>
<evidence type="ECO:0000256" key="7">
    <source>
        <dbReference type="ARBA" id="ARBA00022840"/>
    </source>
</evidence>
<keyword evidence="9 18" id="KW-0630">Potassium</keyword>
<comment type="cofactor">
    <cofactor evidence="18 19">
        <name>K(+)</name>
        <dbReference type="ChEBI" id="CHEBI:29103"/>
    </cofactor>
    <text evidence="18 19">Binds 1 potassium ion per subunit.</text>
</comment>
<evidence type="ECO:0000256" key="13">
    <source>
        <dbReference type="ARBA" id="ARBA00023268"/>
    </source>
</evidence>
<dbReference type="AlphaFoldDB" id="A0A0F5FN73"/>
<evidence type="ECO:0000256" key="4">
    <source>
        <dbReference type="ARBA" id="ARBA00009524"/>
    </source>
</evidence>
<dbReference type="InterPro" id="IPR000631">
    <property type="entry name" value="CARKD"/>
</dbReference>
<dbReference type="HAMAP" id="MF_01966">
    <property type="entry name" value="NADHX_epimerase"/>
    <property type="match status" value="1"/>
</dbReference>
<dbReference type="Pfam" id="PF03853">
    <property type="entry name" value="YjeF_N"/>
    <property type="match status" value="1"/>
</dbReference>
<feature type="domain" description="YjeF C-terminal" evidence="20">
    <location>
        <begin position="223"/>
        <end position="491"/>
    </location>
</feature>
<evidence type="ECO:0000256" key="2">
    <source>
        <dbReference type="ARBA" id="ARBA00000909"/>
    </source>
</evidence>
<evidence type="ECO:0000256" key="1">
    <source>
        <dbReference type="ARBA" id="ARBA00000013"/>
    </source>
</evidence>
<comment type="catalytic activity">
    <reaction evidence="2 18 19">
        <text>(6R)-NADPHX = (6S)-NADPHX</text>
        <dbReference type="Rhea" id="RHEA:32227"/>
        <dbReference type="ChEBI" id="CHEBI:64076"/>
        <dbReference type="ChEBI" id="CHEBI:64077"/>
        <dbReference type="EC" id="5.1.99.6"/>
    </reaction>
</comment>
<dbReference type="EMBL" id="JZEY01000054">
    <property type="protein sequence ID" value="KKB10339.1"/>
    <property type="molecule type" value="Genomic_DNA"/>
</dbReference>
<dbReference type="GO" id="GO:0052856">
    <property type="term" value="F:NAD(P)HX epimerase activity"/>
    <property type="evidence" value="ECO:0007669"/>
    <property type="project" value="UniProtKB-UniRule"/>
</dbReference>
<dbReference type="PROSITE" id="PS51385">
    <property type="entry name" value="YJEF_N"/>
    <property type="match status" value="1"/>
</dbReference>
<dbReference type="Gene3D" id="3.40.50.10260">
    <property type="entry name" value="YjeF N-terminal domain"/>
    <property type="match status" value="1"/>
</dbReference>
<dbReference type="CDD" id="cd01171">
    <property type="entry name" value="YXKO-related"/>
    <property type="match status" value="1"/>
</dbReference>
<comment type="function">
    <text evidence="17">Catalyzes the dehydration of the S-form of NAD(P)HX at the expense of ADP, which is converted to AMP. Together with NAD(P)HX epimerase, which catalyzes the epimerization of the S- and R-forms, the enzyme allows the repair of both epimers of NAD(P)HX, a damaged form of NAD(P)H that is a result of enzymatic or heat-dependent hydration.</text>
</comment>
<dbReference type="InterPro" id="IPR030677">
    <property type="entry name" value="Nnr"/>
</dbReference>
<comment type="similarity">
    <text evidence="17">Belongs to the NnrD/CARKD family.</text>
</comment>
<feature type="binding site" evidence="18">
    <location>
        <position position="159"/>
    </location>
    <ligand>
        <name>K(+)</name>
        <dbReference type="ChEBI" id="CHEBI:29103"/>
    </ligand>
</feature>
<comment type="function">
    <text evidence="14 19">Bifunctional enzyme that catalyzes the epimerization of the S- and R-forms of NAD(P)HX and the dehydration of the S-form of NAD(P)HX at the expense of ADP, which is converted to AMP. This allows the repair of both epimers of NAD(P)HX, a damaged form of NAD(P)H that is a result of enzymatic or heat-dependent hydration.</text>
</comment>
<evidence type="ECO:0000256" key="8">
    <source>
        <dbReference type="ARBA" id="ARBA00022857"/>
    </source>
</evidence>
<feature type="binding site" evidence="17">
    <location>
        <begin position="406"/>
        <end position="410"/>
    </location>
    <ligand>
        <name>AMP</name>
        <dbReference type="ChEBI" id="CHEBI:456215"/>
    </ligand>
</feature>
<evidence type="ECO:0000313" key="23">
    <source>
        <dbReference type="Proteomes" id="UP000033649"/>
    </source>
</evidence>
<accession>A0A0F5FN73</accession>
<evidence type="ECO:0000256" key="17">
    <source>
        <dbReference type="HAMAP-Rule" id="MF_01965"/>
    </source>
</evidence>
<name>A0A0F5FN73_9HYPH</name>
<feature type="binding site" evidence="17">
    <location>
        <position position="256"/>
    </location>
    <ligand>
        <name>(6S)-NADPHX</name>
        <dbReference type="ChEBI" id="CHEBI:64076"/>
    </ligand>
</feature>
<comment type="similarity">
    <text evidence="4 19">In the C-terminal section; belongs to the NnrD/CARKD family.</text>
</comment>
<protein>
    <recommendedName>
        <fullName evidence="19">Bifunctional NAD(P)H-hydrate repair enzyme</fullName>
    </recommendedName>
    <alternativeName>
        <fullName evidence="19">Nicotinamide nucleotide repair protein</fullName>
    </alternativeName>
    <domain>
        <recommendedName>
            <fullName evidence="19">ADP-dependent (S)-NAD(P)H-hydrate dehydratase</fullName>
            <ecNumber evidence="19">4.2.1.136</ecNumber>
        </recommendedName>
        <alternativeName>
            <fullName evidence="19">ADP-dependent NAD(P)HX dehydratase</fullName>
        </alternativeName>
    </domain>
    <domain>
        <recommendedName>
            <fullName evidence="19">NAD(P)H-hydrate epimerase</fullName>
            <ecNumber evidence="19">5.1.99.6</ecNumber>
        </recommendedName>
    </domain>
</protein>
<dbReference type="GO" id="GO:0005524">
    <property type="term" value="F:ATP binding"/>
    <property type="evidence" value="ECO:0007669"/>
    <property type="project" value="UniProtKB-UniRule"/>
</dbReference>
<comment type="caution">
    <text evidence="17">Lacks conserved residue(s) required for the propagation of feature annotation.</text>
</comment>
<evidence type="ECO:0000259" key="21">
    <source>
        <dbReference type="PROSITE" id="PS51385"/>
    </source>
</evidence>
<dbReference type="NCBIfam" id="TIGR00196">
    <property type="entry name" value="yjeF_cterm"/>
    <property type="match status" value="1"/>
</dbReference>
<keyword evidence="5 18" id="KW-0479">Metal-binding</keyword>
<dbReference type="STRING" id="429727.VE26_07030"/>
<feature type="binding site" evidence="18">
    <location>
        <position position="63"/>
    </location>
    <ligand>
        <name>K(+)</name>
        <dbReference type="ChEBI" id="CHEBI:29103"/>
    </ligand>
</feature>
<gene>
    <name evidence="18" type="primary">nnrE</name>
    <name evidence="17" type="synonym">nnrD</name>
    <name evidence="22" type="ORF">VE26_07030</name>
</gene>
<feature type="binding site" evidence="18">
    <location>
        <begin position="127"/>
        <end position="133"/>
    </location>
    <ligand>
        <name>(6S)-NADPHX</name>
        <dbReference type="ChEBI" id="CHEBI:64076"/>
    </ligand>
</feature>
<proteinExistence type="inferred from homology"/>
<keyword evidence="23" id="KW-1185">Reference proteome</keyword>
<dbReference type="InterPro" id="IPR036652">
    <property type="entry name" value="YjeF_N_dom_sf"/>
</dbReference>
<dbReference type="PROSITE" id="PS51383">
    <property type="entry name" value="YJEF_C_3"/>
    <property type="match status" value="1"/>
</dbReference>
<dbReference type="PIRSF" id="PIRSF017184">
    <property type="entry name" value="Nnr"/>
    <property type="match status" value="1"/>
</dbReference>
<evidence type="ECO:0000256" key="6">
    <source>
        <dbReference type="ARBA" id="ARBA00022741"/>
    </source>
</evidence>
<dbReference type="SUPFAM" id="SSF53613">
    <property type="entry name" value="Ribokinase-like"/>
    <property type="match status" value="1"/>
</dbReference>
<evidence type="ECO:0000256" key="14">
    <source>
        <dbReference type="ARBA" id="ARBA00025153"/>
    </source>
</evidence>
<dbReference type="EC" id="5.1.99.6" evidence="19"/>
<comment type="similarity">
    <text evidence="18">Belongs to the NnrE/AIBP family.</text>
</comment>
<keyword evidence="7 17" id="KW-0067">ATP-binding</keyword>
<evidence type="ECO:0000256" key="9">
    <source>
        <dbReference type="ARBA" id="ARBA00022958"/>
    </source>
</evidence>
<feature type="binding site" evidence="18">
    <location>
        <position position="156"/>
    </location>
    <ligand>
        <name>(6S)-NADPHX</name>
        <dbReference type="ChEBI" id="CHEBI:64076"/>
    </ligand>
</feature>
<keyword evidence="8 17" id="KW-0521">NADP</keyword>
<dbReference type="Gene3D" id="3.40.1190.20">
    <property type="match status" value="1"/>
</dbReference>
<feature type="binding site" evidence="17">
    <location>
        <position position="373"/>
    </location>
    <ligand>
        <name>(6S)-NADPHX</name>
        <dbReference type="ChEBI" id="CHEBI:64076"/>
    </ligand>
</feature>
<keyword evidence="13" id="KW-0511">Multifunctional enzyme</keyword>
<dbReference type="GO" id="GO:0046496">
    <property type="term" value="P:nicotinamide nucleotide metabolic process"/>
    <property type="evidence" value="ECO:0007669"/>
    <property type="project" value="UniProtKB-UniRule"/>
</dbReference>